<dbReference type="GO" id="GO:0070929">
    <property type="term" value="P:trans-translation"/>
    <property type="evidence" value="ECO:0007669"/>
    <property type="project" value="UniProtKB-UniRule"/>
</dbReference>
<dbReference type="GO" id="GO:0070930">
    <property type="term" value="P:trans-translation-dependent protein tagging"/>
    <property type="evidence" value="ECO:0007669"/>
    <property type="project" value="TreeGrafter"/>
</dbReference>
<dbReference type="CDD" id="cd09294">
    <property type="entry name" value="SmpB"/>
    <property type="match status" value="1"/>
</dbReference>
<sequence length="145" mass="17126">MSKLIAINKFAKSDYEIKDSWECGISLLGWEVKSLRAKNVKMETAFCSISNKLEMWLNNLNIAQYMLVKCDPYRSRKLLLHKKEILAIKNKAERLNMIILPLKIYWEGNHIKVEIALAKRLKKFDKRQKIIQEEQNKNIAKSLKY</sequence>
<comment type="subcellular location">
    <subcellularLocation>
        <location evidence="3">Cytoplasm</location>
    </subcellularLocation>
    <text evidence="3">The tmRNA-SmpB complex associates with stalled 70S ribosomes.</text>
</comment>
<gene>
    <name evidence="3 4" type="primary">smpB</name>
    <name evidence="4" type="ORF">FJO69_01575</name>
</gene>
<evidence type="ECO:0000313" key="5">
    <source>
        <dbReference type="Proteomes" id="UP000319776"/>
    </source>
</evidence>
<dbReference type="SUPFAM" id="SSF74982">
    <property type="entry name" value="Small protein B (SmpB)"/>
    <property type="match status" value="1"/>
</dbReference>
<reference evidence="4 5" key="1">
    <citation type="submission" date="2019-06" db="EMBL/GenBank/DDBJ databases">
        <title>Mycoplasma falconis type strain whole genome sequence.</title>
        <authorList>
            <person name="Spergser J."/>
        </authorList>
    </citation>
    <scope>NUCLEOTIDE SEQUENCE [LARGE SCALE GENOMIC DNA]</scope>
    <source>
        <strain evidence="4 5">ATCC 51372</strain>
    </source>
</reference>
<dbReference type="PROSITE" id="PS01317">
    <property type="entry name" value="SSRP"/>
    <property type="match status" value="1"/>
</dbReference>
<keyword evidence="2 3" id="KW-0694">RNA-binding</keyword>
<comment type="function">
    <text evidence="3">Required for rescue of stalled ribosomes mediated by trans-translation. Binds to transfer-messenger RNA (tmRNA), required for stable association of tmRNA with ribosomes. tmRNA and SmpB together mimic tRNA shape, replacing the anticodon stem-loop with SmpB. tmRNA is encoded by the ssrA gene; the 2 termini fold to resemble tRNA(Ala) and it encodes a 'tag peptide', a short internal open reading frame. During trans-translation Ala-aminoacylated tmRNA acts like a tRNA, entering the A-site of stalled ribosomes, displacing the stalled mRNA. The ribosome then switches to translate the ORF on the tmRNA; the nascent peptide is terminated with the 'tag peptide' encoded by the tmRNA and targeted for degradation. The ribosome is freed to recommence translation, which seems to be the essential function of trans-translation.</text>
</comment>
<dbReference type="NCBIfam" id="NF003843">
    <property type="entry name" value="PRK05422.1"/>
    <property type="match status" value="1"/>
</dbReference>
<dbReference type="HAMAP" id="MF_00023">
    <property type="entry name" value="SmpB"/>
    <property type="match status" value="1"/>
</dbReference>
<evidence type="ECO:0000256" key="2">
    <source>
        <dbReference type="ARBA" id="ARBA00022884"/>
    </source>
</evidence>
<dbReference type="NCBIfam" id="TIGR00086">
    <property type="entry name" value="smpB"/>
    <property type="match status" value="1"/>
</dbReference>
<dbReference type="AlphaFoldDB" id="A0A501XAP0"/>
<protein>
    <recommendedName>
        <fullName evidence="3">SsrA-binding protein</fullName>
    </recommendedName>
    <alternativeName>
        <fullName evidence="3">Small protein B</fullName>
    </alternativeName>
</protein>
<dbReference type="InterPro" id="IPR020081">
    <property type="entry name" value="SsrA-bd_prot_CS"/>
</dbReference>
<name>A0A501XAP0_9BACT</name>
<comment type="caution">
    <text evidence="4">The sequence shown here is derived from an EMBL/GenBank/DDBJ whole genome shotgun (WGS) entry which is preliminary data.</text>
</comment>
<dbReference type="GO" id="GO:0003723">
    <property type="term" value="F:RNA binding"/>
    <property type="evidence" value="ECO:0007669"/>
    <property type="project" value="UniProtKB-UniRule"/>
</dbReference>
<keyword evidence="5" id="KW-1185">Reference proteome</keyword>
<accession>A0A501XAP0</accession>
<evidence type="ECO:0000313" key="4">
    <source>
        <dbReference type="EMBL" id="TPE57423.1"/>
    </source>
</evidence>
<evidence type="ECO:0000256" key="3">
    <source>
        <dbReference type="HAMAP-Rule" id="MF_00023"/>
    </source>
</evidence>
<dbReference type="PANTHER" id="PTHR30308:SF2">
    <property type="entry name" value="SSRA-BINDING PROTEIN"/>
    <property type="match status" value="1"/>
</dbReference>
<comment type="similarity">
    <text evidence="3">Belongs to the SmpB family.</text>
</comment>
<dbReference type="Pfam" id="PF01668">
    <property type="entry name" value="SmpB"/>
    <property type="match status" value="1"/>
</dbReference>
<dbReference type="GO" id="GO:0005829">
    <property type="term" value="C:cytosol"/>
    <property type="evidence" value="ECO:0007669"/>
    <property type="project" value="TreeGrafter"/>
</dbReference>
<evidence type="ECO:0000256" key="1">
    <source>
        <dbReference type="ARBA" id="ARBA00022490"/>
    </source>
</evidence>
<dbReference type="EMBL" id="VFSS01000004">
    <property type="protein sequence ID" value="TPE57423.1"/>
    <property type="molecule type" value="Genomic_DNA"/>
</dbReference>
<dbReference type="InterPro" id="IPR023620">
    <property type="entry name" value="SmpB"/>
</dbReference>
<dbReference type="RefSeq" id="WP_140781255.1">
    <property type="nucleotide sequence ID" value="NZ_VFSS01000004.1"/>
</dbReference>
<dbReference type="Gene3D" id="2.40.280.10">
    <property type="match status" value="1"/>
</dbReference>
<dbReference type="OrthoDB" id="9805462at2"/>
<proteinExistence type="inferred from homology"/>
<organism evidence="4 5">
    <name type="scientific">[Mycoplasma] falconis</name>
    <dbReference type="NCBI Taxonomy" id="92403"/>
    <lineage>
        <taxon>Bacteria</taxon>
        <taxon>Bacillati</taxon>
        <taxon>Mycoplasmatota</taxon>
        <taxon>Mycoplasmoidales</taxon>
        <taxon>Metamycoplasmataceae</taxon>
        <taxon>Metamycoplasma</taxon>
    </lineage>
</organism>
<dbReference type="PANTHER" id="PTHR30308">
    <property type="entry name" value="TMRNA-BINDING COMPONENT OF TRANS-TRANSLATION TAGGING COMPLEX"/>
    <property type="match status" value="1"/>
</dbReference>
<keyword evidence="1 3" id="KW-0963">Cytoplasm</keyword>
<dbReference type="Proteomes" id="UP000319776">
    <property type="component" value="Unassembled WGS sequence"/>
</dbReference>
<dbReference type="InterPro" id="IPR000037">
    <property type="entry name" value="SsrA-bd_prot"/>
</dbReference>